<evidence type="ECO:0000256" key="1">
    <source>
        <dbReference type="ARBA" id="ARBA00022679"/>
    </source>
</evidence>
<gene>
    <name evidence="5" type="ORF">A3D08_01200</name>
</gene>
<name>A0A1F7HE01_9BACT</name>
<keyword evidence="2" id="KW-0012">Acyltransferase</keyword>
<evidence type="ECO:0000313" key="5">
    <source>
        <dbReference type="EMBL" id="OGK29530.1"/>
    </source>
</evidence>
<dbReference type="EMBL" id="MFZT01000045">
    <property type="protein sequence ID" value="OGK29530.1"/>
    <property type="molecule type" value="Genomic_DNA"/>
</dbReference>
<dbReference type="Proteomes" id="UP000178098">
    <property type="component" value="Unassembled WGS sequence"/>
</dbReference>
<evidence type="ECO:0000313" key="6">
    <source>
        <dbReference type="Proteomes" id="UP000178098"/>
    </source>
</evidence>
<dbReference type="InterPro" id="IPR051531">
    <property type="entry name" value="N-acetyltransferase"/>
</dbReference>
<organism evidence="5 6">
    <name type="scientific">Candidatus Roizmanbacteria bacterium RIFCSPHIGHO2_02_FULL_43_11</name>
    <dbReference type="NCBI Taxonomy" id="1802043"/>
    <lineage>
        <taxon>Bacteria</taxon>
        <taxon>Candidatus Roizmaniibacteriota</taxon>
    </lineage>
</organism>
<evidence type="ECO:0000256" key="2">
    <source>
        <dbReference type="ARBA" id="ARBA00023315"/>
    </source>
</evidence>
<dbReference type="PROSITE" id="PS51186">
    <property type="entry name" value="GNAT"/>
    <property type="match status" value="1"/>
</dbReference>
<dbReference type="GO" id="GO:0016747">
    <property type="term" value="F:acyltransferase activity, transferring groups other than amino-acyl groups"/>
    <property type="evidence" value="ECO:0007669"/>
    <property type="project" value="InterPro"/>
</dbReference>
<accession>A0A1F7HE01</accession>
<evidence type="ECO:0000256" key="3">
    <source>
        <dbReference type="ARBA" id="ARBA00038502"/>
    </source>
</evidence>
<comment type="caution">
    <text evidence="5">The sequence shown here is derived from an EMBL/GenBank/DDBJ whole genome shotgun (WGS) entry which is preliminary data.</text>
</comment>
<protein>
    <recommendedName>
        <fullName evidence="4">N-acetyltransferase domain-containing protein</fullName>
    </recommendedName>
</protein>
<evidence type="ECO:0000259" key="4">
    <source>
        <dbReference type="PROSITE" id="PS51186"/>
    </source>
</evidence>
<dbReference type="SUPFAM" id="SSF55729">
    <property type="entry name" value="Acyl-CoA N-acyltransferases (Nat)"/>
    <property type="match status" value="1"/>
</dbReference>
<dbReference type="PANTHER" id="PTHR43792">
    <property type="entry name" value="GNAT FAMILY, PUTATIVE (AFU_ORTHOLOGUE AFUA_3G00765)-RELATED-RELATED"/>
    <property type="match status" value="1"/>
</dbReference>
<dbReference type="Gene3D" id="3.40.630.30">
    <property type="match status" value="1"/>
</dbReference>
<feature type="domain" description="N-acetyltransferase" evidence="4">
    <location>
        <begin position="28"/>
        <end position="186"/>
    </location>
</feature>
<sequence length="186" mass="20226">MSPDRSENQTAQLALQGTIELKSPSGRIILQQFTPSDAQDIFDLINRNRAHLSQHGDQTAQKYQTVSDVLKSIAHPTNPSKLRFAIRTADGILVGSINLTPDSDNPHRGEVGYYLGAEGTGQGYATEAVKTLCAYAFETLGYEELYAKVVHANGPSARVLLRAGWRTSGVRKSAQTAQSEMVFTMG</sequence>
<comment type="similarity">
    <text evidence="3">Belongs to the acetyltransferase family. RimJ subfamily.</text>
</comment>
<dbReference type="PANTHER" id="PTHR43792:SF8">
    <property type="entry name" value="[RIBOSOMAL PROTEIN US5]-ALANINE N-ACETYLTRANSFERASE"/>
    <property type="match status" value="1"/>
</dbReference>
<dbReference type="InterPro" id="IPR000182">
    <property type="entry name" value="GNAT_dom"/>
</dbReference>
<keyword evidence="1" id="KW-0808">Transferase</keyword>
<dbReference type="Pfam" id="PF13302">
    <property type="entry name" value="Acetyltransf_3"/>
    <property type="match status" value="1"/>
</dbReference>
<proteinExistence type="inferred from homology"/>
<dbReference type="AlphaFoldDB" id="A0A1F7HE01"/>
<reference evidence="5 6" key="1">
    <citation type="journal article" date="2016" name="Nat. Commun.">
        <title>Thousands of microbial genomes shed light on interconnected biogeochemical processes in an aquifer system.</title>
        <authorList>
            <person name="Anantharaman K."/>
            <person name="Brown C.T."/>
            <person name="Hug L.A."/>
            <person name="Sharon I."/>
            <person name="Castelle C.J."/>
            <person name="Probst A.J."/>
            <person name="Thomas B.C."/>
            <person name="Singh A."/>
            <person name="Wilkins M.J."/>
            <person name="Karaoz U."/>
            <person name="Brodie E.L."/>
            <person name="Williams K.H."/>
            <person name="Hubbard S.S."/>
            <person name="Banfield J.F."/>
        </authorList>
    </citation>
    <scope>NUCLEOTIDE SEQUENCE [LARGE SCALE GENOMIC DNA]</scope>
</reference>
<dbReference type="InterPro" id="IPR016181">
    <property type="entry name" value="Acyl_CoA_acyltransferase"/>
</dbReference>